<feature type="compositionally biased region" description="Polar residues" evidence="1">
    <location>
        <begin position="24"/>
        <end position="36"/>
    </location>
</feature>
<dbReference type="Pfam" id="PF04468">
    <property type="entry name" value="PSP1"/>
    <property type="match status" value="1"/>
</dbReference>
<evidence type="ECO:0000259" key="2">
    <source>
        <dbReference type="PROSITE" id="PS51411"/>
    </source>
</evidence>
<dbReference type="InterPro" id="IPR007557">
    <property type="entry name" value="PSP1_C"/>
</dbReference>
<feature type="compositionally biased region" description="Basic and acidic residues" evidence="1">
    <location>
        <begin position="181"/>
        <end position="196"/>
    </location>
</feature>
<feature type="compositionally biased region" description="Polar residues" evidence="1">
    <location>
        <begin position="723"/>
        <end position="738"/>
    </location>
</feature>
<gene>
    <name evidence="3" type="ORF">PRZ48_004601</name>
</gene>
<sequence>MNPARRATPDSEAVASSEDERPWPSSTSFGQFTMKENSVPGLPGGIWSTGKRGSFKLDGAPRSAGRDAARLGAAVNPAHAALRGTPSPSTSEGASLPFAIPLQPTPKTGRSLSHSHGQREAPQTTGAPHSGAGGGPALPLGLLAEEVDTESEPDEGSRLTHTTSHPPIGSLMRTATLPANYDHHSGASNGRDHLGDHSPPPQPGLMRGRTFESAFQNLSLADYPNFAPERTRDTHADNRAHDSGAAPHFVPMMYRVPQVQITDNEQNEIDARRGGPQNAIANVQWGLGGGTGRPRKQLYVVSFKCSRVDVFYLLDNTGLLIREGDMVIVEADRGQDLGTVQHAKVTPDAARLLKKKYSEEQYKWLMMYSRNQNGPLNPNAQFHGEAGVHHHIFPDAPPTMQGSIPRDNYNNLKPKAIKRLANDHEIKMLAEKEGNEAKAKRTCQQKVAHLRLQMEILDAEWQWDFQKLIFYYYADHYINFKDLITELYRIYKTRIWLSAINPASFSQHAMGQPPTGIGPGAVGPYNPYAVNNNYTMAYGEDRDPYGAQMPYRIPYDTYNPNYPAIPGVANSFAPSFGGGQNWMVYGQGGPQALDAAEAATPTEPNAPPTPATGAITDYSFFPGNNEHQPIDRNDTMMALRQSMGNNGQTFDRFNSAFGGLSMGDNSWGTRFGAANNGGGLGQQAPIGTARPTSQGNNEYGLPTNEQRQHANVDFRAPQYPDYTRQSDSANDGNRSNNLMLDRLRRMDKAEAEDDASQTNVSRYLASLASPAEMRAAEMTRDR</sequence>
<feature type="region of interest" description="Disordered" evidence="1">
    <location>
        <begin position="673"/>
        <end position="782"/>
    </location>
</feature>
<evidence type="ECO:0000256" key="1">
    <source>
        <dbReference type="SAM" id="MobiDB-lite"/>
    </source>
</evidence>
<keyword evidence="4" id="KW-1185">Reference proteome</keyword>
<dbReference type="Proteomes" id="UP001305779">
    <property type="component" value="Unassembled WGS sequence"/>
</dbReference>
<name>A0ABR0EQ04_ZASCE</name>
<evidence type="ECO:0000313" key="4">
    <source>
        <dbReference type="Proteomes" id="UP001305779"/>
    </source>
</evidence>
<dbReference type="PROSITE" id="PS51411">
    <property type="entry name" value="PSP1_C"/>
    <property type="match status" value="1"/>
</dbReference>
<reference evidence="3 4" key="1">
    <citation type="journal article" date="2023" name="G3 (Bethesda)">
        <title>A chromosome-level genome assembly of Zasmidium syzygii isolated from banana leaves.</title>
        <authorList>
            <person name="van Westerhoven A.C."/>
            <person name="Mehrabi R."/>
            <person name="Talebi R."/>
            <person name="Steentjes M.B.F."/>
            <person name="Corcolon B."/>
            <person name="Chong P.A."/>
            <person name="Kema G.H.J."/>
            <person name="Seidl M.F."/>
        </authorList>
    </citation>
    <scope>NUCLEOTIDE SEQUENCE [LARGE SCALE GENOMIC DNA]</scope>
    <source>
        <strain evidence="3 4">P124</strain>
    </source>
</reference>
<feature type="region of interest" description="Disordered" evidence="1">
    <location>
        <begin position="1"/>
        <end position="205"/>
    </location>
</feature>
<evidence type="ECO:0000313" key="3">
    <source>
        <dbReference type="EMBL" id="KAK4503686.1"/>
    </source>
</evidence>
<feature type="domain" description="PSP1 C-terminal" evidence="2">
    <location>
        <begin position="415"/>
        <end position="500"/>
    </location>
</feature>
<protein>
    <recommendedName>
        <fullName evidence="2">PSP1 C-terminal domain-containing protein</fullName>
    </recommendedName>
</protein>
<accession>A0ABR0EQ04</accession>
<feature type="compositionally biased region" description="Polar residues" evidence="1">
    <location>
        <begin position="105"/>
        <end position="125"/>
    </location>
</feature>
<organism evidence="3 4">
    <name type="scientific">Zasmidium cellare</name>
    <name type="common">Wine cellar mold</name>
    <name type="synonym">Racodium cellare</name>
    <dbReference type="NCBI Taxonomy" id="395010"/>
    <lineage>
        <taxon>Eukaryota</taxon>
        <taxon>Fungi</taxon>
        <taxon>Dikarya</taxon>
        <taxon>Ascomycota</taxon>
        <taxon>Pezizomycotina</taxon>
        <taxon>Dothideomycetes</taxon>
        <taxon>Dothideomycetidae</taxon>
        <taxon>Mycosphaerellales</taxon>
        <taxon>Mycosphaerellaceae</taxon>
        <taxon>Zasmidium</taxon>
    </lineage>
</organism>
<dbReference type="PANTHER" id="PTHR43830:SF3">
    <property type="entry name" value="PROTEIN PSP1"/>
    <property type="match status" value="1"/>
</dbReference>
<dbReference type="InterPro" id="IPR047767">
    <property type="entry name" value="PSP1-like"/>
</dbReference>
<dbReference type="PANTHER" id="PTHR43830">
    <property type="entry name" value="PROTEIN PSP1"/>
    <property type="match status" value="1"/>
</dbReference>
<dbReference type="EMBL" id="JAXOVC010000003">
    <property type="protein sequence ID" value="KAK4503686.1"/>
    <property type="molecule type" value="Genomic_DNA"/>
</dbReference>
<proteinExistence type="predicted"/>
<comment type="caution">
    <text evidence="3">The sequence shown here is derived from an EMBL/GenBank/DDBJ whole genome shotgun (WGS) entry which is preliminary data.</text>
</comment>
<feature type="compositionally biased region" description="Acidic residues" evidence="1">
    <location>
        <begin position="145"/>
        <end position="154"/>
    </location>
</feature>